<sequence length="671" mass="71122">MYAGTGTGSAAVTPGVGDEVRPYRIHVPTKHLDLTRQKLELTRLPHEGAANSLGLKSTDWWEPKPLVEPLVDFWLEKYSWREQEEALNKSLPQFRTSLPLPGSDDGGQLRLHFVHVKSPHSHAIPLLLIPPFPFTSVSFGHLVQPLTNPDNSHEEQPFHLVIPSLPGLAFSDHLPNNIAPIPTTAGLFNSLMSRLGYQHYLSSSCGAGNLSPAEIDFKLVNHLAIHHQESCVGNHMINPPLKAPKIQEAPWEWTKWAVANFFRTGILGYDDDDFVALERAQQNSWTTTKGTVRGLKDGLNGFGVLREPNTLAYALCDSPVGMLVFVLKALALLSATGLGGGGFEQEKIITLTSLAWLYYPEAALRFWSHCATHDEEHTKVEAATKPKVAITVFNGGKDTSTPTGAAVAGGGNGGNGNGGEGSNGVEMAAIEGLVGNEKTGKGERYVCPAWGNTRYTVVHTQRATGRAGLLAFERPEIILSGVRGLAKEVLTRDSRLRPAAPAGGGVAPLEQIVVVPQPTPSGAATASTAAAAAKQTPAPTSISAQGPPKPTPIPTSPIAAQKAPEQTPPPDQKVPPSGTATANVPAVAAGVVPAKLGTVQEEGEDHAVEIEHAEGGGNSNKPKGLDKGKGKELDLTTPPTIRDPFAEGESPDTLVVNTPPLDKTPSPRPSP</sequence>
<dbReference type="InterPro" id="IPR010497">
    <property type="entry name" value="Epoxide_hydro_N"/>
</dbReference>
<dbReference type="Gene3D" id="3.40.50.1820">
    <property type="entry name" value="alpha/beta hydrolase"/>
    <property type="match status" value="1"/>
</dbReference>
<dbReference type="InterPro" id="IPR029058">
    <property type="entry name" value="AB_hydrolase_fold"/>
</dbReference>
<feature type="region of interest" description="Disordered" evidence="3">
    <location>
        <begin position="401"/>
        <end position="423"/>
    </location>
</feature>
<comment type="similarity">
    <text evidence="1">Belongs to the peptidase S33 family.</text>
</comment>
<dbReference type="PANTHER" id="PTHR21661">
    <property type="entry name" value="EPOXIDE HYDROLASE 1-RELATED"/>
    <property type="match status" value="1"/>
</dbReference>
<dbReference type="Proteomes" id="UP001303473">
    <property type="component" value="Unassembled WGS sequence"/>
</dbReference>
<evidence type="ECO:0000256" key="1">
    <source>
        <dbReference type="ARBA" id="ARBA00010088"/>
    </source>
</evidence>
<organism evidence="5 6">
    <name type="scientific">Diplogelasinospora grovesii</name>
    <dbReference type="NCBI Taxonomy" id="303347"/>
    <lineage>
        <taxon>Eukaryota</taxon>
        <taxon>Fungi</taxon>
        <taxon>Dikarya</taxon>
        <taxon>Ascomycota</taxon>
        <taxon>Pezizomycotina</taxon>
        <taxon>Sordariomycetes</taxon>
        <taxon>Sordariomycetidae</taxon>
        <taxon>Sordariales</taxon>
        <taxon>Diplogelasinosporaceae</taxon>
        <taxon>Diplogelasinospora</taxon>
    </lineage>
</organism>
<reference evidence="6" key="1">
    <citation type="journal article" date="2023" name="Mol. Phylogenet. Evol.">
        <title>Genome-scale phylogeny and comparative genomics of the fungal order Sordariales.</title>
        <authorList>
            <person name="Hensen N."/>
            <person name="Bonometti L."/>
            <person name="Westerberg I."/>
            <person name="Brannstrom I.O."/>
            <person name="Guillou S."/>
            <person name="Cros-Aarteil S."/>
            <person name="Calhoun S."/>
            <person name="Haridas S."/>
            <person name="Kuo A."/>
            <person name="Mondo S."/>
            <person name="Pangilinan J."/>
            <person name="Riley R."/>
            <person name="LaButti K."/>
            <person name="Andreopoulos B."/>
            <person name="Lipzen A."/>
            <person name="Chen C."/>
            <person name="Yan M."/>
            <person name="Daum C."/>
            <person name="Ng V."/>
            <person name="Clum A."/>
            <person name="Steindorff A."/>
            <person name="Ohm R.A."/>
            <person name="Martin F."/>
            <person name="Silar P."/>
            <person name="Natvig D.O."/>
            <person name="Lalanne C."/>
            <person name="Gautier V."/>
            <person name="Ament-Velasquez S.L."/>
            <person name="Kruys A."/>
            <person name="Hutchinson M.I."/>
            <person name="Powell A.J."/>
            <person name="Barry K."/>
            <person name="Miller A.N."/>
            <person name="Grigoriev I.V."/>
            <person name="Debuchy R."/>
            <person name="Gladieux P."/>
            <person name="Hiltunen Thoren M."/>
            <person name="Johannesson H."/>
        </authorList>
    </citation>
    <scope>NUCLEOTIDE SEQUENCE [LARGE SCALE GENOMIC DNA]</scope>
    <source>
        <strain evidence="6">CBS 340.73</strain>
    </source>
</reference>
<protein>
    <submittedName>
        <fullName evidence="5">Alpha/Beta hydrolase protein</fullName>
    </submittedName>
</protein>
<dbReference type="GO" id="GO:0097176">
    <property type="term" value="P:epoxide metabolic process"/>
    <property type="evidence" value="ECO:0007669"/>
    <property type="project" value="TreeGrafter"/>
</dbReference>
<feature type="compositionally biased region" description="Low complexity" evidence="3">
    <location>
        <begin position="520"/>
        <end position="541"/>
    </location>
</feature>
<evidence type="ECO:0000256" key="3">
    <source>
        <dbReference type="SAM" id="MobiDB-lite"/>
    </source>
</evidence>
<evidence type="ECO:0000313" key="6">
    <source>
        <dbReference type="Proteomes" id="UP001303473"/>
    </source>
</evidence>
<feature type="compositionally biased region" description="Gly residues" evidence="3">
    <location>
        <begin position="407"/>
        <end position="422"/>
    </location>
</feature>
<feature type="compositionally biased region" description="Basic and acidic residues" evidence="3">
    <location>
        <begin position="623"/>
        <end position="634"/>
    </location>
</feature>
<dbReference type="EMBL" id="MU853756">
    <property type="protein sequence ID" value="KAK3944974.1"/>
    <property type="molecule type" value="Genomic_DNA"/>
</dbReference>
<dbReference type="SUPFAM" id="SSF53474">
    <property type="entry name" value="alpha/beta-Hydrolases"/>
    <property type="match status" value="1"/>
</dbReference>
<feature type="domain" description="Epoxide hydrolase N-terminal" evidence="4">
    <location>
        <begin position="20"/>
        <end position="139"/>
    </location>
</feature>
<evidence type="ECO:0000259" key="4">
    <source>
        <dbReference type="Pfam" id="PF06441"/>
    </source>
</evidence>
<dbReference type="GO" id="GO:0004301">
    <property type="term" value="F:epoxide hydrolase activity"/>
    <property type="evidence" value="ECO:0007669"/>
    <property type="project" value="TreeGrafter"/>
</dbReference>
<dbReference type="Pfam" id="PF06441">
    <property type="entry name" value="EHN"/>
    <property type="match status" value="1"/>
</dbReference>
<accession>A0AAN6S926</accession>
<feature type="compositionally biased region" description="Basic and acidic residues" evidence="3">
    <location>
        <begin position="605"/>
        <end position="614"/>
    </location>
</feature>
<evidence type="ECO:0000313" key="5">
    <source>
        <dbReference type="EMBL" id="KAK3944974.1"/>
    </source>
</evidence>
<feature type="compositionally biased region" description="Low complexity" evidence="3">
    <location>
        <begin position="578"/>
        <end position="594"/>
    </location>
</feature>
<dbReference type="PANTHER" id="PTHR21661:SF71">
    <property type="entry name" value="EPOXIDE HYDROLASE N-TERMINAL DOMAIN-CONTAINING PROTEIN"/>
    <property type="match status" value="1"/>
</dbReference>
<feature type="region of interest" description="Disordered" evidence="3">
    <location>
        <begin position="520"/>
        <end position="671"/>
    </location>
</feature>
<dbReference type="AlphaFoldDB" id="A0AAN6S926"/>
<proteinExistence type="inferred from homology"/>
<keyword evidence="2 5" id="KW-0378">Hydrolase</keyword>
<evidence type="ECO:0000256" key="2">
    <source>
        <dbReference type="ARBA" id="ARBA00022801"/>
    </source>
</evidence>
<gene>
    <name evidence="5" type="ORF">QBC46DRAFT_435582</name>
</gene>
<name>A0AAN6S926_9PEZI</name>
<keyword evidence="6" id="KW-1185">Reference proteome</keyword>
<comment type="caution">
    <text evidence="5">The sequence shown here is derived from an EMBL/GenBank/DDBJ whole genome shotgun (WGS) entry which is preliminary data.</text>
</comment>